<evidence type="ECO:0000256" key="2">
    <source>
        <dbReference type="SAM" id="Phobius"/>
    </source>
</evidence>
<dbReference type="EMBL" id="AP024488">
    <property type="protein sequence ID" value="BCS94740.1"/>
    <property type="molecule type" value="Genomic_DNA"/>
</dbReference>
<dbReference type="SMART" id="SM00086">
    <property type="entry name" value="PAC"/>
    <property type="match status" value="2"/>
</dbReference>
<dbReference type="SUPFAM" id="SSF55073">
    <property type="entry name" value="Nucleotide cyclase"/>
    <property type="match status" value="1"/>
</dbReference>
<evidence type="ECO:0000256" key="1">
    <source>
        <dbReference type="SAM" id="Coils"/>
    </source>
</evidence>
<dbReference type="PANTHER" id="PTHR44757">
    <property type="entry name" value="DIGUANYLATE CYCLASE DGCP"/>
    <property type="match status" value="1"/>
</dbReference>
<dbReference type="Pfam" id="PF00990">
    <property type="entry name" value="GGDEF"/>
    <property type="match status" value="1"/>
</dbReference>
<dbReference type="PANTHER" id="PTHR44757:SF2">
    <property type="entry name" value="BIOFILM ARCHITECTURE MAINTENANCE PROTEIN MBAA"/>
    <property type="match status" value="1"/>
</dbReference>
<dbReference type="InterPro" id="IPR035965">
    <property type="entry name" value="PAS-like_dom_sf"/>
</dbReference>
<dbReference type="InterPro" id="IPR000700">
    <property type="entry name" value="PAS-assoc_C"/>
</dbReference>
<feature type="coiled-coil region" evidence="1">
    <location>
        <begin position="297"/>
        <end position="324"/>
    </location>
</feature>
<dbReference type="CDD" id="cd00130">
    <property type="entry name" value="PAS"/>
    <property type="match status" value="2"/>
</dbReference>
<feature type="domain" description="GGDEF" evidence="5">
    <location>
        <begin position="352"/>
        <end position="478"/>
    </location>
</feature>
<evidence type="ECO:0000313" key="6">
    <source>
        <dbReference type="EMBL" id="BCS94740.1"/>
    </source>
</evidence>
<dbReference type="SMART" id="SM00091">
    <property type="entry name" value="PAS"/>
    <property type="match status" value="2"/>
</dbReference>
<dbReference type="NCBIfam" id="TIGR00229">
    <property type="entry name" value="sensory_box"/>
    <property type="match status" value="2"/>
</dbReference>
<feature type="domain" description="PAS" evidence="3">
    <location>
        <begin position="203"/>
        <end position="257"/>
    </location>
</feature>
<reference evidence="6 7" key="1">
    <citation type="submission" date="2021-02" db="EMBL/GenBank/DDBJ databases">
        <title>Complete genome of Desulfoluna sp. strain ASN36.</title>
        <authorList>
            <person name="Takahashi A."/>
            <person name="Kojima H."/>
            <person name="Fukui M."/>
        </authorList>
    </citation>
    <scope>NUCLEOTIDE SEQUENCE [LARGE SCALE GENOMIC DNA]</scope>
    <source>
        <strain evidence="6 7">ASN36</strain>
    </source>
</reference>
<keyword evidence="7" id="KW-1185">Reference proteome</keyword>
<dbReference type="PROSITE" id="PS50887">
    <property type="entry name" value="GGDEF"/>
    <property type="match status" value="1"/>
</dbReference>
<organism evidence="6 7">
    <name type="scientific">Desulfoluna limicola</name>
    <dbReference type="NCBI Taxonomy" id="2810562"/>
    <lineage>
        <taxon>Bacteria</taxon>
        <taxon>Pseudomonadati</taxon>
        <taxon>Thermodesulfobacteriota</taxon>
        <taxon>Desulfobacteria</taxon>
        <taxon>Desulfobacterales</taxon>
        <taxon>Desulfolunaceae</taxon>
        <taxon>Desulfoluna</taxon>
    </lineage>
</organism>
<dbReference type="Gene3D" id="3.30.450.20">
    <property type="entry name" value="PAS domain"/>
    <property type="match status" value="2"/>
</dbReference>
<dbReference type="Pfam" id="PF13426">
    <property type="entry name" value="PAS_9"/>
    <property type="match status" value="1"/>
</dbReference>
<dbReference type="InterPro" id="IPR043128">
    <property type="entry name" value="Rev_trsase/Diguanyl_cyclase"/>
</dbReference>
<evidence type="ECO:0000259" key="5">
    <source>
        <dbReference type="PROSITE" id="PS50887"/>
    </source>
</evidence>
<dbReference type="NCBIfam" id="TIGR00254">
    <property type="entry name" value="GGDEF"/>
    <property type="match status" value="1"/>
</dbReference>
<evidence type="ECO:0000259" key="4">
    <source>
        <dbReference type="PROSITE" id="PS50113"/>
    </source>
</evidence>
<dbReference type="SMART" id="SM00267">
    <property type="entry name" value="GGDEF"/>
    <property type="match status" value="1"/>
</dbReference>
<dbReference type="Gene3D" id="3.30.70.270">
    <property type="match status" value="1"/>
</dbReference>
<dbReference type="Pfam" id="PF08448">
    <property type="entry name" value="PAS_4"/>
    <property type="match status" value="1"/>
</dbReference>
<dbReference type="InterPro" id="IPR029787">
    <property type="entry name" value="Nucleotide_cyclase"/>
</dbReference>
<proteinExistence type="predicted"/>
<evidence type="ECO:0000259" key="3">
    <source>
        <dbReference type="PROSITE" id="PS50112"/>
    </source>
</evidence>
<dbReference type="Proteomes" id="UP001320148">
    <property type="component" value="Chromosome"/>
</dbReference>
<gene>
    <name evidence="6" type="ORF">DSLASN_03720</name>
</gene>
<keyword evidence="2" id="KW-0812">Transmembrane</keyword>
<evidence type="ECO:0000313" key="7">
    <source>
        <dbReference type="Proteomes" id="UP001320148"/>
    </source>
</evidence>
<evidence type="ECO:0008006" key="8">
    <source>
        <dbReference type="Google" id="ProtNLM"/>
    </source>
</evidence>
<protein>
    <recommendedName>
        <fullName evidence="8">Diguanylate cyclase</fullName>
    </recommendedName>
</protein>
<keyword evidence="2" id="KW-0472">Membrane</keyword>
<dbReference type="CDD" id="cd01949">
    <property type="entry name" value="GGDEF"/>
    <property type="match status" value="1"/>
</dbReference>
<sequence length="478" mass="53775">MASRLSLFTTAWGVVALVGLLLLFGWNRNLTKRLAFLKKVTATLKHTMEENAQKTRRSMKQITAVINTVPSPVFYKDRHGVYLGCNEAFARMILGISPKEIIGKALSDMPDKIPAELAKKYHAKDQELMDNPGTQFYEARVQCADGELREFFFSKATMMTPSGDVDGIVGVMMDITQRKKAEQELMESRERFRCLQEASFGGVVIHDRGRIIDCNKTLADITGYTREELLGMDSMKLISPEYRTQVMSRILSGLETPCDAAGLRKEGTTYPIEIKARIMPIHGHMARVAELRDITERKKTEEELKALIEKLDETNRKLRDLSLVDTLTGTYSRDHVTSLLCQELKKAKRNNRPVTIMLADIDGFKQMNSVHGHPFGDHVLQRISRGIKKCVREVDLVGRFGGDEFLMVLPDTDLETGKEVAGRIRSAVQGLSWKEKGFTTTLCIGAAAYRPSEDNDPLKEADRCLSRARARGNNQIES</sequence>
<dbReference type="PROSITE" id="PS50113">
    <property type="entry name" value="PAC"/>
    <property type="match status" value="1"/>
</dbReference>
<dbReference type="SUPFAM" id="SSF55785">
    <property type="entry name" value="PYP-like sensor domain (PAS domain)"/>
    <property type="match status" value="2"/>
</dbReference>
<dbReference type="InterPro" id="IPR000014">
    <property type="entry name" value="PAS"/>
</dbReference>
<dbReference type="PROSITE" id="PS50112">
    <property type="entry name" value="PAS"/>
    <property type="match status" value="2"/>
</dbReference>
<dbReference type="InterPro" id="IPR000160">
    <property type="entry name" value="GGDEF_dom"/>
</dbReference>
<name>A0ABN6EZH3_9BACT</name>
<accession>A0ABN6EZH3</accession>
<keyword evidence="2" id="KW-1133">Transmembrane helix</keyword>
<feature type="transmembrane region" description="Helical" evidence="2">
    <location>
        <begin position="6"/>
        <end position="26"/>
    </location>
</feature>
<feature type="domain" description="PAC" evidence="4">
    <location>
        <begin position="135"/>
        <end position="187"/>
    </location>
</feature>
<feature type="domain" description="PAS" evidence="3">
    <location>
        <begin position="58"/>
        <end position="127"/>
    </location>
</feature>
<dbReference type="InterPro" id="IPR052155">
    <property type="entry name" value="Biofilm_reg_signaling"/>
</dbReference>
<dbReference type="InterPro" id="IPR013656">
    <property type="entry name" value="PAS_4"/>
</dbReference>
<keyword evidence="1" id="KW-0175">Coiled coil</keyword>
<dbReference type="InterPro" id="IPR001610">
    <property type="entry name" value="PAC"/>
</dbReference>